<evidence type="ECO:0000256" key="1">
    <source>
        <dbReference type="ARBA" id="ARBA00006484"/>
    </source>
</evidence>
<dbReference type="InterPro" id="IPR057326">
    <property type="entry name" value="KR_dom"/>
</dbReference>
<name>A0A846XCS7_9NOCA</name>
<comment type="similarity">
    <text evidence="1 3">Belongs to the short-chain dehydrogenases/reductases (SDR) family.</text>
</comment>
<organism evidence="5 6">
    <name type="scientific">Nocardia speluncae</name>
    <dbReference type="NCBI Taxonomy" id="419477"/>
    <lineage>
        <taxon>Bacteria</taxon>
        <taxon>Bacillati</taxon>
        <taxon>Actinomycetota</taxon>
        <taxon>Actinomycetes</taxon>
        <taxon>Mycobacteriales</taxon>
        <taxon>Nocardiaceae</taxon>
        <taxon>Nocardia</taxon>
    </lineage>
</organism>
<accession>A0A846XCS7</accession>
<dbReference type="PANTHER" id="PTHR44196:SF1">
    <property type="entry name" value="DEHYDROGENASE_REDUCTASE SDR FAMILY MEMBER 7B"/>
    <property type="match status" value="1"/>
</dbReference>
<dbReference type="Pfam" id="PF00106">
    <property type="entry name" value="adh_short"/>
    <property type="match status" value="1"/>
</dbReference>
<protein>
    <submittedName>
        <fullName evidence="5">SDR family oxidoreductase</fullName>
    </submittedName>
</protein>
<keyword evidence="2" id="KW-0560">Oxidoreductase</keyword>
<dbReference type="Gene3D" id="3.40.50.720">
    <property type="entry name" value="NAD(P)-binding Rossmann-like Domain"/>
    <property type="match status" value="1"/>
</dbReference>
<evidence type="ECO:0000259" key="4">
    <source>
        <dbReference type="SMART" id="SM00822"/>
    </source>
</evidence>
<keyword evidence="6" id="KW-1185">Reference proteome</keyword>
<dbReference type="GO" id="GO:0016491">
    <property type="term" value="F:oxidoreductase activity"/>
    <property type="evidence" value="ECO:0007669"/>
    <property type="project" value="UniProtKB-KW"/>
</dbReference>
<sequence>MATGSILITGASSGLGAEMARQFAALGYELALCARRTERLDELAAEITGVYPAVRVRTAALDVTDFDAVPRVFDEFAAEFGRLDRVIVNAGLGKGVPFGKGGERPNRQTAITNFLGAMAQMEAAMKIFRAQGGGHLVVISSISAVRGMPKTMTSYAASKAGVAAMAEGIAAEGVPGVDVSIVFPGYIASEMNEKAAHPPKFLVDTPTGVRSMVSAIEKRRFKAYTPAWPWVPFGYAMKVLPLSIVRRLAGI</sequence>
<evidence type="ECO:0000256" key="2">
    <source>
        <dbReference type="ARBA" id="ARBA00023002"/>
    </source>
</evidence>
<feature type="domain" description="Ketoreductase" evidence="4">
    <location>
        <begin position="4"/>
        <end position="190"/>
    </location>
</feature>
<dbReference type="SMART" id="SM00822">
    <property type="entry name" value="PKS_KR"/>
    <property type="match status" value="1"/>
</dbReference>
<dbReference type="Proteomes" id="UP000565715">
    <property type="component" value="Unassembled WGS sequence"/>
</dbReference>
<evidence type="ECO:0000313" key="5">
    <source>
        <dbReference type="EMBL" id="NKY33732.1"/>
    </source>
</evidence>
<dbReference type="RefSeq" id="WP_068047714.1">
    <property type="nucleotide sequence ID" value="NZ_JAAXOO010000002.1"/>
</dbReference>
<comment type="caution">
    <text evidence="5">The sequence shown here is derived from an EMBL/GenBank/DDBJ whole genome shotgun (WGS) entry which is preliminary data.</text>
</comment>
<proteinExistence type="inferred from homology"/>
<dbReference type="PRINTS" id="PR00080">
    <property type="entry name" value="SDRFAMILY"/>
</dbReference>
<dbReference type="SUPFAM" id="SSF51735">
    <property type="entry name" value="NAD(P)-binding Rossmann-fold domains"/>
    <property type="match status" value="1"/>
</dbReference>
<dbReference type="NCBIfam" id="NF006099">
    <property type="entry name" value="PRK08251.1"/>
    <property type="match status" value="1"/>
</dbReference>
<dbReference type="EMBL" id="JAAXOO010000002">
    <property type="protein sequence ID" value="NKY33732.1"/>
    <property type="molecule type" value="Genomic_DNA"/>
</dbReference>
<evidence type="ECO:0000256" key="3">
    <source>
        <dbReference type="RuleBase" id="RU000363"/>
    </source>
</evidence>
<dbReference type="PRINTS" id="PR00081">
    <property type="entry name" value="GDHRDH"/>
</dbReference>
<dbReference type="InterPro" id="IPR002347">
    <property type="entry name" value="SDR_fam"/>
</dbReference>
<dbReference type="InterPro" id="IPR020904">
    <property type="entry name" value="Sc_DH/Rdtase_CS"/>
</dbReference>
<reference evidence="5 6" key="1">
    <citation type="submission" date="2020-04" db="EMBL/GenBank/DDBJ databases">
        <title>MicrobeNet Type strains.</title>
        <authorList>
            <person name="Nicholson A.C."/>
        </authorList>
    </citation>
    <scope>NUCLEOTIDE SEQUENCE [LARGE SCALE GENOMIC DNA]</scope>
    <source>
        <strain evidence="5 6">DSM 45078</strain>
    </source>
</reference>
<gene>
    <name evidence="5" type="ORF">HGA13_11675</name>
</gene>
<dbReference type="PROSITE" id="PS00061">
    <property type="entry name" value="ADH_SHORT"/>
    <property type="match status" value="1"/>
</dbReference>
<dbReference type="InterPro" id="IPR036291">
    <property type="entry name" value="NAD(P)-bd_dom_sf"/>
</dbReference>
<dbReference type="AlphaFoldDB" id="A0A846XCS7"/>
<dbReference type="GO" id="GO:0016020">
    <property type="term" value="C:membrane"/>
    <property type="evidence" value="ECO:0007669"/>
    <property type="project" value="TreeGrafter"/>
</dbReference>
<evidence type="ECO:0000313" key="6">
    <source>
        <dbReference type="Proteomes" id="UP000565715"/>
    </source>
</evidence>
<dbReference type="PANTHER" id="PTHR44196">
    <property type="entry name" value="DEHYDROGENASE/REDUCTASE SDR FAMILY MEMBER 7B"/>
    <property type="match status" value="1"/>
</dbReference>